<dbReference type="Gene3D" id="1.10.510.10">
    <property type="entry name" value="Transferase(Phosphotransferase) domain 1"/>
    <property type="match status" value="1"/>
</dbReference>
<proteinExistence type="predicted"/>
<accession>A0A078AZJ2</accession>
<protein>
    <submittedName>
        <fullName evidence="1">Uncharacterized protein</fullName>
    </submittedName>
</protein>
<dbReference type="AlphaFoldDB" id="A0A078AZJ2"/>
<sequence length="453" mass="53048">MTKIIHQILRSSISLTSVYQKGPSRRDDLLSIMYLLIYLKEGTLPWTKNFNIETIEGNFKKVLELKRKLHQKASAQQNQCVFRGLIRYIDTLEYDETPDYSYCVNQLVRLIKSQGQVLDWVMDWSTPGSSTYSTYLDSDMSRIQVMSQLDVTNVFEKSQNSQISLLSPLMPLGRFRSLKKNRNDSADDFEDNNDKISQAPSQIVIGVNQEQNQSKKCLRKGSLGQYIEQEKSQQPLKLWTPLKIGRIQEDLHEEEDSESYSCRHLKQEALKIPFPNNNSKQKEVILNPIDIKERSSFMNQERCLEFITLMQQNNQIKQRVEKMRTCQEQIKIQNIFQKRNTSPEQIKDKLVNVNGGMLRVPQPQQNFGQQYLIDNNSRKLHSPSRASPQQPFKLKLISNFDEWEIFDQDIDEQLSFRYNRHLSDHLGEQQTQFHENNLKVVHRRAFSAIGCKH</sequence>
<keyword evidence="2" id="KW-1185">Reference proteome</keyword>
<dbReference type="Proteomes" id="UP000039865">
    <property type="component" value="Unassembled WGS sequence"/>
</dbReference>
<evidence type="ECO:0000313" key="2">
    <source>
        <dbReference type="Proteomes" id="UP000039865"/>
    </source>
</evidence>
<reference evidence="1 2" key="1">
    <citation type="submission" date="2014-06" db="EMBL/GenBank/DDBJ databases">
        <authorList>
            <person name="Swart Estienne"/>
        </authorList>
    </citation>
    <scope>NUCLEOTIDE SEQUENCE [LARGE SCALE GENOMIC DNA]</scope>
    <source>
        <strain evidence="1 2">130c</strain>
    </source>
</reference>
<dbReference type="PANTHER" id="PTHR11909">
    <property type="entry name" value="CASEIN KINASE-RELATED"/>
    <property type="match status" value="1"/>
</dbReference>
<dbReference type="EMBL" id="CCKQ01015743">
    <property type="protein sequence ID" value="CDW87579.1"/>
    <property type="molecule type" value="Genomic_DNA"/>
</dbReference>
<name>A0A078AZJ2_STYLE</name>
<evidence type="ECO:0000313" key="1">
    <source>
        <dbReference type="EMBL" id="CDW87579.1"/>
    </source>
</evidence>
<dbReference type="InParanoid" id="A0A078AZJ2"/>
<gene>
    <name evidence="1" type="primary">Contig13316.g14207</name>
    <name evidence="1" type="ORF">STYLEM_16685</name>
</gene>
<dbReference type="InterPro" id="IPR050235">
    <property type="entry name" value="CK1_Ser-Thr_kinase"/>
</dbReference>
<dbReference type="SUPFAM" id="SSF56112">
    <property type="entry name" value="Protein kinase-like (PK-like)"/>
    <property type="match status" value="1"/>
</dbReference>
<dbReference type="InterPro" id="IPR011009">
    <property type="entry name" value="Kinase-like_dom_sf"/>
</dbReference>
<organism evidence="1 2">
    <name type="scientific">Stylonychia lemnae</name>
    <name type="common">Ciliate</name>
    <dbReference type="NCBI Taxonomy" id="5949"/>
    <lineage>
        <taxon>Eukaryota</taxon>
        <taxon>Sar</taxon>
        <taxon>Alveolata</taxon>
        <taxon>Ciliophora</taxon>
        <taxon>Intramacronucleata</taxon>
        <taxon>Spirotrichea</taxon>
        <taxon>Stichotrichia</taxon>
        <taxon>Sporadotrichida</taxon>
        <taxon>Oxytrichidae</taxon>
        <taxon>Stylonychinae</taxon>
        <taxon>Stylonychia</taxon>
    </lineage>
</organism>